<evidence type="ECO:0000256" key="7">
    <source>
        <dbReference type="ARBA" id="ARBA00043129"/>
    </source>
</evidence>
<dbReference type="FunFam" id="3.40.50.150:FF:000025">
    <property type="entry name" value="N-terminal Xaa-Pro-Lys N-methyltransferase 1"/>
    <property type="match status" value="1"/>
</dbReference>
<dbReference type="PANTHER" id="PTHR12753">
    <property type="entry name" value="AD-003 - RELATED"/>
    <property type="match status" value="1"/>
</dbReference>
<comment type="catalytic activity">
    <reaction evidence="9">
        <text>N-terminal L-prolyl-L-prolyl-L-lysyl-[protein] + 2 S-adenosyl-L-methionine = N-terminal N,N-dimethyl-L-prolyl-L-prolyl-L-lysyl-[protein] + 2 S-adenosyl-L-homocysteine + 2 H(+)</text>
        <dbReference type="Rhea" id="RHEA:54736"/>
        <dbReference type="Rhea" id="RHEA-COMP:13787"/>
        <dbReference type="Rhea" id="RHEA-COMP:13974"/>
        <dbReference type="ChEBI" id="CHEBI:15378"/>
        <dbReference type="ChEBI" id="CHEBI:57856"/>
        <dbReference type="ChEBI" id="CHEBI:59789"/>
        <dbReference type="ChEBI" id="CHEBI:138059"/>
        <dbReference type="ChEBI" id="CHEBI:138318"/>
        <dbReference type="EC" id="2.1.1.244"/>
    </reaction>
</comment>
<dbReference type="InterPro" id="IPR008576">
    <property type="entry name" value="MeTrfase_NTM1"/>
</dbReference>
<dbReference type="EC" id="2.1.1.244" evidence="5"/>
<reference evidence="13" key="1">
    <citation type="submission" date="2025-08" db="UniProtKB">
        <authorList>
            <consortium name="RefSeq"/>
        </authorList>
    </citation>
    <scope>IDENTIFICATION</scope>
</reference>
<keyword evidence="3" id="KW-0808">Transferase</keyword>
<evidence type="ECO:0000256" key="1">
    <source>
        <dbReference type="ARBA" id="ARBA00009059"/>
    </source>
</evidence>
<evidence type="ECO:0000256" key="5">
    <source>
        <dbReference type="ARBA" id="ARBA00039112"/>
    </source>
</evidence>
<evidence type="ECO:0000256" key="11">
    <source>
        <dbReference type="PIRSR" id="PIRSR016958-1"/>
    </source>
</evidence>
<dbReference type="PROSITE" id="PS01131">
    <property type="entry name" value="RRNA_A_DIMETH"/>
    <property type="match status" value="1"/>
</dbReference>
<dbReference type="GeneID" id="113498876"/>
<keyword evidence="2" id="KW-0489">Methyltransferase</keyword>
<evidence type="ECO:0000256" key="9">
    <source>
        <dbReference type="ARBA" id="ARBA00047885"/>
    </source>
</evidence>
<accession>A0A7E5W2T8</accession>
<gene>
    <name evidence="13" type="primary">LOC113498876</name>
</gene>
<feature type="binding site" evidence="11">
    <location>
        <position position="75"/>
    </location>
    <ligand>
        <name>S-adenosyl-L-methionine</name>
        <dbReference type="ChEBI" id="CHEBI:59789"/>
    </ligand>
</feature>
<feature type="binding site" evidence="11">
    <location>
        <position position="70"/>
    </location>
    <ligand>
        <name>S-adenosyl-L-methionine</name>
        <dbReference type="ChEBI" id="CHEBI:59789"/>
    </ligand>
</feature>
<dbReference type="InterPro" id="IPR029063">
    <property type="entry name" value="SAM-dependent_MTases_sf"/>
</dbReference>
<dbReference type="RefSeq" id="XP_026734837.1">
    <property type="nucleotide sequence ID" value="XM_026879036.1"/>
</dbReference>
<evidence type="ECO:0000256" key="10">
    <source>
        <dbReference type="ARBA" id="ARBA00048167"/>
    </source>
</evidence>
<proteinExistence type="inferred from homology"/>
<dbReference type="Pfam" id="PF05891">
    <property type="entry name" value="Methyltransf_PK"/>
    <property type="match status" value="1"/>
</dbReference>
<keyword evidence="12" id="KW-1185">Reference proteome</keyword>
<dbReference type="FunCoup" id="A0A7E5W2T8">
    <property type="interactions" value="1708"/>
</dbReference>
<dbReference type="GO" id="GO:0000179">
    <property type="term" value="F:rRNA (adenine-N6,N6-)-dimethyltransferase activity"/>
    <property type="evidence" value="ECO:0007669"/>
    <property type="project" value="InterPro"/>
</dbReference>
<dbReference type="AlphaFoldDB" id="A0A7E5W2T8"/>
<dbReference type="InterPro" id="IPR020596">
    <property type="entry name" value="rRNA_Ade_Mease_Trfase_CS"/>
</dbReference>
<keyword evidence="4 11" id="KW-0949">S-adenosyl-L-methionine</keyword>
<evidence type="ECO:0000256" key="6">
    <source>
        <dbReference type="ARBA" id="ARBA00039449"/>
    </source>
</evidence>
<protein>
    <recommendedName>
        <fullName evidence="6">Alpha N-terminal protein methyltransferase 1</fullName>
        <ecNumber evidence="5">2.1.1.244</ecNumber>
    </recommendedName>
    <alternativeName>
        <fullName evidence="7">X-Pro-Lys N-terminal protein methyltransferase 1</fullName>
    </alternativeName>
</protein>
<feature type="binding site" evidence="11">
    <location>
        <position position="135"/>
    </location>
    <ligand>
        <name>S-adenosyl-L-methionine</name>
        <dbReference type="ChEBI" id="CHEBI:59789"/>
    </ligand>
</feature>
<sequence length="228" mass="25624">MSELTNGTMTESGFYKKAANYWANIPATVDGVLGGFGYISETDIAGSKVFLSEVLALENPPSTNHALDCGAGIGRVTKYVLLPRFEKVDLVEQDEKFINSAQQFIGKDHDRIESLYKIGLQHFKPEKKYDVIWCQWVIGHIKDYDLIAVLDRLRVSLNDNGLIIIKENLTTSRTIDYDEDDSSVTRPIALLETLFKEAKLKIIKNVVQQGFPDGLYPVHTFALVPIEK</sequence>
<dbReference type="Gene3D" id="3.40.50.150">
    <property type="entry name" value="Vaccinia Virus protein VP39"/>
    <property type="match status" value="1"/>
</dbReference>
<comment type="catalytic activity">
    <reaction evidence="8">
        <text>N-terminal L-seryl-L-prolyl-L-lysyl-[protein] + 3 S-adenosyl-L-methionine = N-terminal N,N,N-trimethyl-L-seryl-L-prolyl-L-lysyl-[protein] + 3 S-adenosyl-L-homocysteine + 3 H(+)</text>
        <dbReference type="Rhea" id="RHEA:54724"/>
        <dbReference type="Rhea" id="RHEA-COMP:13789"/>
        <dbReference type="Rhea" id="RHEA-COMP:13973"/>
        <dbReference type="ChEBI" id="CHEBI:15378"/>
        <dbReference type="ChEBI" id="CHEBI:57856"/>
        <dbReference type="ChEBI" id="CHEBI:59789"/>
        <dbReference type="ChEBI" id="CHEBI:138061"/>
        <dbReference type="ChEBI" id="CHEBI:138317"/>
        <dbReference type="EC" id="2.1.1.244"/>
    </reaction>
</comment>
<dbReference type="PIRSF" id="PIRSF016958">
    <property type="entry name" value="DUF858_MeTrfase_lik"/>
    <property type="match status" value="1"/>
</dbReference>
<dbReference type="SUPFAM" id="SSF53335">
    <property type="entry name" value="S-adenosyl-L-methionine-dependent methyltransferases"/>
    <property type="match status" value="1"/>
</dbReference>
<evidence type="ECO:0000256" key="8">
    <source>
        <dbReference type="ARBA" id="ARBA00047306"/>
    </source>
</evidence>
<dbReference type="GO" id="GO:0005737">
    <property type="term" value="C:cytoplasm"/>
    <property type="evidence" value="ECO:0007669"/>
    <property type="project" value="TreeGrafter"/>
</dbReference>
<dbReference type="Proteomes" id="UP000322000">
    <property type="component" value="Chromosome 11"/>
</dbReference>
<dbReference type="CDD" id="cd02440">
    <property type="entry name" value="AdoMet_MTases"/>
    <property type="match status" value="1"/>
</dbReference>
<organism evidence="12 13">
    <name type="scientific">Trichoplusia ni</name>
    <name type="common">Cabbage looper</name>
    <dbReference type="NCBI Taxonomy" id="7111"/>
    <lineage>
        <taxon>Eukaryota</taxon>
        <taxon>Metazoa</taxon>
        <taxon>Ecdysozoa</taxon>
        <taxon>Arthropoda</taxon>
        <taxon>Hexapoda</taxon>
        <taxon>Insecta</taxon>
        <taxon>Pterygota</taxon>
        <taxon>Neoptera</taxon>
        <taxon>Endopterygota</taxon>
        <taxon>Lepidoptera</taxon>
        <taxon>Glossata</taxon>
        <taxon>Ditrysia</taxon>
        <taxon>Noctuoidea</taxon>
        <taxon>Noctuidae</taxon>
        <taxon>Plusiinae</taxon>
        <taxon>Trichoplusia</taxon>
    </lineage>
</organism>
<dbReference type="KEGG" id="tnl:113498876"/>
<comment type="similarity">
    <text evidence="1">Belongs to the methyltransferase superfamily. NTM1 family.</text>
</comment>
<evidence type="ECO:0000256" key="4">
    <source>
        <dbReference type="ARBA" id="ARBA00022691"/>
    </source>
</evidence>
<feature type="binding site" evidence="11">
    <location>
        <begin position="120"/>
        <end position="121"/>
    </location>
    <ligand>
        <name>S-adenosyl-L-methionine</name>
        <dbReference type="ChEBI" id="CHEBI:59789"/>
    </ligand>
</feature>
<dbReference type="GO" id="GO:0071885">
    <property type="term" value="F:N-terminal protein N-methyltransferase activity"/>
    <property type="evidence" value="ECO:0007669"/>
    <property type="project" value="UniProtKB-EC"/>
</dbReference>
<name>A0A7E5W2T8_TRINI</name>
<evidence type="ECO:0000256" key="2">
    <source>
        <dbReference type="ARBA" id="ARBA00022603"/>
    </source>
</evidence>
<evidence type="ECO:0000256" key="3">
    <source>
        <dbReference type="ARBA" id="ARBA00022679"/>
    </source>
</evidence>
<dbReference type="InParanoid" id="A0A7E5W2T8"/>
<dbReference type="PANTHER" id="PTHR12753:SF0">
    <property type="entry name" value="ALPHA N-TERMINAL PROTEIN METHYLTRANSFERASE 1"/>
    <property type="match status" value="1"/>
</dbReference>
<dbReference type="OrthoDB" id="1298661at2759"/>
<evidence type="ECO:0000313" key="13">
    <source>
        <dbReference type="RefSeq" id="XP_026734837.1"/>
    </source>
</evidence>
<comment type="catalytic activity">
    <reaction evidence="10">
        <text>N-terminal L-alanyl-L-prolyl-L-lysyl-[protein] + 3 S-adenosyl-L-methionine = N-terminal N,N,N-trimethyl-L-alanyl-L-prolyl-L-lysyl-[protein] + 3 S-adenosyl-L-homocysteine + 3 H(+)</text>
        <dbReference type="Rhea" id="RHEA:54712"/>
        <dbReference type="Rhea" id="RHEA-COMP:13785"/>
        <dbReference type="Rhea" id="RHEA-COMP:13971"/>
        <dbReference type="ChEBI" id="CHEBI:15378"/>
        <dbReference type="ChEBI" id="CHEBI:57856"/>
        <dbReference type="ChEBI" id="CHEBI:59789"/>
        <dbReference type="ChEBI" id="CHEBI:138057"/>
        <dbReference type="ChEBI" id="CHEBI:138315"/>
        <dbReference type="EC" id="2.1.1.244"/>
    </reaction>
</comment>
<evidence type="ECO:0000313" key="12">
    <source>
        <dbReference type="Proteomes" id="UP000322000"/>
    </source>
</evidence>